<dbReference type="InterPro" id="IPR029208">
    <property type="entry name" value="COX14"/>
</dbReference>
<gene>
    <name evidence="7" type="ORF">HO133_001931</name>
</gene>
<feature type="compositionally biased region" description="Low complexity" evidence="5">
    <location>
        <begin position="39"/>
        <end position="50"/>
    </location>
</feature>
<keyword evidence="3 6" id="KW-1133">Transmembrane helix</keyword>
<organism evidence="7 8">
    <name type="scientific">Letharia lupina</name>
    <dbReference type="NCBI Taxonomy" id="560253"/>
    <lineage>
        <taxon>Eukaryota</taxon>
        <taxon>Fungi</taxon>
        <taxon>Dikarya</taxon>
        <taxon>Ascomycota</taxon>
        <taxon>Pezizomycotina</taxon>
        <taxon>Lecanoromycetes</taxon>
        <taxon>OSLEUM clade</taxon>
        <taxon>Lecanoromycetidae</taxon>
        <taxon>Lecanorales</taxon>
        <taxon>Lecanorineae</taxon>
        <taxon>Parmeliaceae</taxon>
        <taxon>Letharia</taxon>
    </lineage>
</organism>
<evidence type="ECO:0008006" key="9">
    <source>
        <dbReference type="Google" id="ProtNLM"/>
    </source>
</evidence>
<evidence type="ECO:0000256" key="1">
    <source>
        <dbReference type="ARBA" id="ARBA00004167"/>
    </source>
</evidence>
<evidence type="ECO:0000313" key="7">
    <source>
        <dbReference type="EMBL" id="KAF6221963.1"/>
    </source>
</evidence>
<evidence type="ECO:0000256" key="2">
    <source>
        <dbReference type="ARBA" id="ARBA00022692"/>
    </source>
</evidence>
<evidence type="ECO:0000256" key="5">
    <source>
        <dbReference type="SAM" id="MobiDB-lite"/>
    </source>
</evidence>
<reference evidence="7 8" key="1">
    <citation type="journal article" date="2020" name="Genomics">
        <title>Complete, high-quality genomes from long-read metagenomic sequencing of two wolf lichen thalli reveals enigmatic genome architecture.</title>
        <authorList>
            <person name="McKenzie S.K."/>
            <person name="Walston R.F."/>
            <person name="Allen J.L."/>
        </authorList>
    </citation>
    <scope>NUCLEOTIDE SEQUENCE [LARGE SCALE GENOMIC DNA]</scope>
    <source>
        <strain evidence="7">WasteWater1</strain>
    </source>
</reference>
<comment type="caution">
    <text evidence="7">The sequence shown here is derived from an EMBL/GenBank/DDBJ whole genome shotgun (WGS) entry which is preliminary data.</text>
</comment>
<evidence type="ECO:0000256" key="4">
    <source>
        <dbReference type="ARBA" id="ARBA00023136"/>
    </source>
</evidence>
<feature type="region of interest" description="Disordered" evidence="5">
    <location>
        <begin position="245"/>
        <end position="304"/>
    </location>
</feature>
<keyword evidence="4 6" id="KW-0472">Membrane</keyword>
<evidence type="ECO:0000256" key="6">
    <source>
        <dbReference type="SAM" id="Phobius"/>
    </source>
</evidence>
<sequence>MSRSAADATRFTATSPHAYARPTPINRPDPSTHSASGTPRPNANAALNPNPRMPPPPIDPKKGALGSAPPGETAAEKVARLRQARLREREAQITTWDRVVIRGRVWADRAHKVTVVSLLGFSIVAAAITGFALTDMILHNRRKRSAFYAEQRAIYSQRLIEAIETEKSGMPLDEDQTLVINRERARVQAEEAAKERSWGKSIRGMLMGGLKGDEEEGERGGKVAVPSEEEILKKLGVTQTSILERAAQADRDSAPKTTDLGHSSEEGRRDGTGILRAVAEKRREGERAMEAAGVRGGPLDRMAEGPVQAVGGTIHTAEEKAGSRGGWSNWWAGK</sequence>
<dbReference type="EMBL" id="JACCJB010000013">
    <property type="protein sequence ID" value="KAF6221963.1"/>
    <property type="molecule type" value="Genomic_DNA"/>
</dbReference>
<dbReference type="RefSeq" id="XP_037151398.1">
    <property type="nucleotide sequence ID" value="XM_037292859.1"/>
</dbReference>
<dbReference type="Proteomes" id="UP000593566">
    <property type="component" value="Unassembled WGS sequence"/>
</dbReference>
<keyword evidence="2 6" id="KW-0812">Transmembrane</keyword>
<name>A0A8H6CEK8_9LECA</name>
<keyword evidence="8" id="KW-1185">Reference proteome</keyword>
<feature type="region of interest" description="Disordered" evidence="5">
    <location>
        <begin position="1"/>
        <end position="74"/>
    </location>
</feature>
<dbReference type="GeneID" id="59330345"/>
<feature type="compositionally biased region" description="Basic and acidic residues" evidence="5">
    <location>
        <begin position="262"/>
        <end position="271"/>
    </location>
</feature>
<accession>A0A8H6CEK8</accession>
<feature type="transmembrane region" description="Helical" evidence="6">
    <location>
        <begin position="113"/>
        <end position="134"/>
    </location>
</feature>
<evidence type="ECO:0000256" key="3">
    <source>
        <dbReference type="ARBA" id="ARBA00022989"/>
    </source>
</evidence>
<protein>
    <recommendedName>
        <fullName evidence="9">Cytochrome oxidase c assembly-domain-containing protein</fullName>
    </recommendedName>
</protein>
<dbReference type="GO" id="GO:0016020">
    <property type="term" value="C:membrane"/>
    <property type="evidence" value="ECO:0007669"/>
    <property type="project" value="UniProtKB-SubCell"/>
</dbReference>
<feature type="compositionally biased region" description="Basic and acidic residues" evidence="5">
    <location>
        <begin position="278"/>
        <end position="289"/>
    </location>
</feature>
<evidence type="ECO:0000313" key="8">
    <source>
        <dbReference type="Proteomes" id="UP000593566"/>
    </source>
</evidence>
<comment type="subcellular location">
    <subcellularLocation>
        <location evidence="1">Membrane</location>
        <topology evidence="1">Single-pass membrane protein</topology>
    </subcellularLocation>
</comment>
<dbReference type="Pfam" id="PF14880">
    <property type="entry name" value="COX14"/>
    <property type="match status" value="1"/>
</dbReference>
<proteinExistence type="predicted"/>
<dbReference type="AlphaFoldDB" id="A0A8H6CEK8"/>